<dbReference type="EMBL" id="MCFD01000054">
    <property type="protein sequence ID" value="ORX64979.1"/>
    <property type="molecule type" value="Genomic_DNA"/>
</dbReference>
<comment type="caution">
    <text evidence="4">The sequence shown here is derived from an EMBL/GenBank/DDBJ whole genome shotgun (WGS) entry which is preliminary data.</text>
</comment>
<keyword evidence="2" id="KW-0689">Ribosomal protein</keyword>
<dbReference type="GeneID" id="63808184"/>
<evidence type="ECO:0000256" key="2">
    <source>
        <dbReference type="ARBA" id="ARBA00022980"/>
    </source>
</evidence>
<dbReference type="STRING" id="61395.A0A1Y1VUL0"/>
<dbReference type="OrthoDB" id="275534at2759"/>
<reference evidence="4 5" key="1">
    <citation type="submission" date="2016-07" db="EMBL/GenBank/DDBJ databases">
        <title>Pervasive Adenine N6-methylation of Active Genes in Fungi.</title>
        <authorList>
            <consortium name="DOE Joint Genome Institute"/>
            <person name="Mondo S.J."/>
            <person name="Dannebaum R.O."/>
            <person name="Kuo R.C."/>
            <person name="Labutti K."/>
            <person name="Haridas S."/>
            <person name="Kuo A."/>
            <person name="Salamov A."/>
            <person name="Ahrendt S.R."/>
            <person name="Lipzen A."/>
            <person name="Sullivan W."/>
            <person name="Andreopoulos W.B."/>
            <person name="Clum A."/>
            <person name="Lindquist E."/>
            <person name="Daum C."/>
            <person name="Ramamoorthy G.K."/>
            <person name="Gryganskyi A."/>
            <person name="Culley D."/>
            <person name="Magnuson J.K."/>
            <person name="James T.Y."/>
            <person name="O'Malley M.A."/>
            <person name="Stajich J.E."/>
            <person name="Spatafora J.W."/>
            <person name="Visel A."/>
            <person name="Grigoriev I.V."/>
        </authorList>
    </citation>
    <scope>NUCLEOTIDE SEQUENCE [LARGE SCALE GENOMIC DNA]</scope>
    <source>
        <strain evidence="4 5">ATCC 12442</strain>
    </source>
</reference>
<evidence type="ECO:0000256" key="3">
    <source>
        <dbReference type="ARBA" id="ARBA00023274"/>
    </source>
</evidence>
<dbReference type="RefSeq" id="XP_040739429.1">
    <property type="nucleotide sequence ID" value="XM_040891536.1"/>
</dbReference>
<evidence type="ECO:0000256" key="1">
    <source>
        <dbReference type="ARBA" id="ARBA00007596"/>
    </source>
</evidence>
<accession>A0A1Y1VUL0</accession>
<evidence type="ECO:0008006" key="6">
    <source>
        <dbReference type="Google" id="ProtNLM"/>
    </source>
</evidence>
<dbReference type="InterPro" id="IPR001705">
    <property type="entry name" value="Ribosomal_bL33"/>
</dbReference>
<dbReference type="AlphaFoldDB" id="A0A1Y1VUL0"/>
<dbReference type="GO" id="GO:0005737">
    <property type="term" value="C:cytoplasm"/>
    <property type="evidence" value="ECO:0007669"/>
    <property type="project" value="UniProtKB-ARBA"/>
</dbReference>
<dbReference type="GO" id="GO:0015934">
    <property type="term" value="C:large ribosomal subunit"/>
    <property type="evidence" value="ECO:0007669"/>
    <property type="project" value="TreeGrafter"/>
</dbReference>
<dbReference type="NCBIfam" id="TIGR01023">
    <property type="entry name" value="rpmG_bact"/>
    <property type="match status" value="1"/>
</dbReference>
<dbReference type="Pfam" id="PF00471">
    <property type="entry name" value="Ribosomal_L33"/>
    <property type="match status" value="1"/>
</dbReference>
<comment type="similarity">
    <text evidence="1">Belongs to the bacterial ribosomal protein bL33 family.</text>
</comment>
<protein>
    <recommendedName>
        <fullName evidence="6">50S ribosomal protein L33</fullName>
    </recommendedName>
</protein>
<dbReference type="Gene3D" id="2.20.28.120">
    <property type="entry name" value="Ribosomal protein L33"/>
    <property type="match status" value="1"/>
</dbReference>
<keyword evidence="3" id="KW-0687">Ribonucleoprotein</keyword>
<dbReference type="Proteomes" id="UP000193922">
    <property type="component" value="Unassembled WGS sequence"/>
</dbReference>
<dbReference type="GO" id="GO:0003735">
    <property type="term" value="F:structural constituent of ribosome"/>
    <property type="evidence" value="ECO:0007669"/>
    <property type="project" value="InterPro"/>
</dbReference>
<evidence type="ECO:0000313" key="4">
    <source>
        <dbReference type="EMBL" id="ORX64979.1"/>
    </source>
</evidence>
<dbReference type="PANTHER" id="PTHR15238:SF1">
    <property type="entry name" value="LARGE RIBOSOMAL SUBUNIT PROTEIN BL33M"/>
    <property type="match status" value="1"/>
</dbReference>
<proteinExistence type="inferred from homology"/>
<organism evidence="4 5">
    <name type="scientific">Linderina pennispora</name>
    <dbReference type="NCBI Taxonomy" id="61395"/>
    <lineage>
        <taxon>Eukaryota</taxon>
        <taxon>Fungi</taxon>
        <taxon>Fungi incertae sedis</taxon>
        <taxon>Zoopagomycota</taxon>
        <taxon>Kickxellomycotina</taxon>
        <taxon>Kickxellomycetes</taxon>
        <taxon>Kickxellales</taxon>
        <taxon>Kickxellaceae</taxon>
        <taxon>Linderina</taxon>
    </lineage>
</organism>
<dbReference type="GO" id="GO:0006412">
    <property type="term" value="P:translation"/>
    <property type="evidence" value="ECO:0007669"/>
    <property type="project" value="InterPro"/>
</dbReference>
<dbReference type="InterPro" id="IPR038584">
    <property type="entry name" value="Ribosomal_bL33_sf"/>
</dbReference>
<gene>
    <name evidence="4" type="ORF">DL89DRAFT_326168</name>
</gene>
<dbReference type="SUPFAM" id="SSF57829">
    <property type="entry name" value="Zn-binding ribosomal proteins"/>
    <property type="match status" value="1"/>
</dbReference>
<dbReference type="PANTHER" id="PTHR15238">
    <property type="entry name" value="54S RIBOSOMAL PROTEIN L39, MITOCHONDRIAL"/>
    <property type="match status" value="1"/>
</dbReference>
<evidence type="ECO:0000313" key="5">
    <source>
        <dbReference type="Proteomes" id="UP000193922"/>
    </source>
</evidence>
<sequence>MWLDERREQGVAGSLSTRVAVAMAKKAKSRNILVRLISTAGTGFTYVKQRPRTAAYRLSMMKFDPRVNKHVLFMEHKMK</sequence>
<name>A0A1Y1VUL0_9FUNG</name>
<keyword evidence="5" id="KW-1185">Reference proteome</keyword>
<dbReference type="InterPro" id="IPR011332">
    <property type="entry name" value="Ribosomal_zn-bd"/>
</dbReference>